<gene>
    <name evidence="5" type="primary">LOC118423839</name>
</gene>
<dbReference type="InterPro" id="IPR001878">
    <property type="entry name" value="Znf_CCHC"/>
</dbReference>
<feature type="domain" description="CCHC-type" evidence="3">
    <location>
        <begin position="196"/>
        <end position="211"/>
    </location>
</feature>
<dbReference type="GeneID" id="118423839"/>
<keyword evidence="1" id="KW-0863">Zinc-finger</keyword>
<evidence type="ECO:0000256" key="1">
    <source>
        <dbReference type="PROSITE-ProRule" id="PRU00047"/>
    </source>
</evidence>
<evidence type="ECO:0000313" key="4">
    <source>
        <dbReference type="Proteomes" id="UP000001554"/>
    </source>
</evidence>
<keyword evidence="4" id="KW-1185">Reference proteome</keyword>
<dbReference type="SUPFAM" id="SSF57756">
    <property type="entry name" value="Retrovirus zinc finger-like domains"/>
    <property type="match status" value="1"/>
</dbReference>
<dbReference type="GO" id="GO:0008270">
    <property type="term" value="F:zinc ion binding"/>
    <property type="evidence" value="ECO:0007669"/>
    <property type="project" value="UniProtKB-KW"/>
</dbReference>
<reference evidence="5" key="2">
    <citation type="submission" date="2025-08" db="UniProtKB">
        <authorList>
            <consortium name="RefSeq"/>
        </authorList>
    </citation>
    <scope>IDENTIFICATION</scope>
    <source>
        <strain evidence="5">S238N-H82</strain>
        <tissue evidence="5">Testes</tissue>
    </source>
</reference>
<dbReference type="RefSeq" id="XP_035688012.1">
    <property type="nucleotide sequence ID" value="XM_035832119.1"/>
</dbReference>
<dbReference type="Proteomes" id="UP000001554">
    <property type="component" value="Chromosome 10"/>
</dbReference>
<accession>A0A9J7LRJ3</accession>
<dbReference type="PROSITE" id="PS50158">
    <property type="entry name" value="ZF_CCHC"/>
    <property type="match status" value="1"/>
</dbReference>
<feature type="region of interest" description="Disordered" evidence="2">
    <location>
        <begin position="148"/>
        <end position="177"/>
    </location>
</feature>
<dbReference type="KEGG" id="bfo:118423839"/>
<keyword evidence="1" id="KW-0479">Metal-binding</keyword>
<dbReference type="OMA" id="FASNEML"/>
<protein>
    <submittedName>
        <fullName evidence="5">Uncharacterized protein LOC118423839</fullName>
    </submittedName>
</protein>
<sequence length="230" mass="26059">MDAEAVTAAIELNKQSILNAVSVMMDQKLGDLKRANEDLAEKQVQQLKKMKSDSAPKIKRKAYQDQFDFTQQVKEKLVEAKTEAQAGKTERALQALAEGEELISFRQKCILMADKSEAGWLTVEEYKKNELADNSDDEKRMFKAEMRAKKAKKENEEKRRKTGQAKRSFDKSFQPPVRFYGNATSSVTSAKKPGNCFACGEEGHWRGTCPKLSGFRQRGQQFDTMSSKKL</sequence>
<dbReference type="InterPro" id="IPR036875">
    <property type="entry name" value="Znf_CCHC_sf"/>
</dbReference>
<organism evidence="4 5">
    <name type="scientific">Branchiostoma floridae</name>
    <name type="common">Florida lancelet</name>
    <name type="synonym">Amphioxus</name>
    <dbReference type="NCBI Taxonomy" id="7739"/>
    <lineage>
        <taxon>Eukaryota</taxon>
        <taxon>Metazoa</taxon>
        <taxon>Chordata</taxon>
        <taxon>Cephalochordata</taxon>
        <taxon>Leptocardii</taxon>
        <taxon>Amphioxiformes</taxon>
        <taxon>Branchiostomatidae</taxon>
        <taxon>Branchiostoma</taxon>
    </lineage>
</organism>
<evidence type="ECO:0000259" key="3">
    <source>
        <dbReference type="PROSITE" id="PS50158"/>
    </source>
</evidence>
<proteinExistence type="predicted"/>
<keyword evidence="1" id="KW-0862">Zinc</keyword>
<reference evidence="4" key="1">
    <citation type="journal article" date="2020" name="Nat. Ecol. Evol.">
        <title>Deeply conserved synteny resolves early events in vertebrate evolution.</title>
        <authorList>
            <person name="Simakov O."/>
            <person name="Marletaz F."/>
            <person name="Yue J.X."/>
            <person name="O'Connell B."/>
            <person name="Jenkins J."/>
            <person name="Brandt A."/>
            <person name="Calef R."/>
            <person name="Tung C.H."/>
            <person name="Huang T.K."/>
            <person name="Schmutz J."/>
            <person name="Satoh N."/>
            <person name="Yu J.K."/>
            <person name="Putnam N.H."/>
            <person name="Green R.E."/>
            <person name="Rokhsar D.S."/>
        </authorList>
    </citation>
    <scope>NUCLEOTIDE SEQUENCE [LARGE SCALE GENOMIC DNA]</scope>
    <source>
        <strain evidence="4">S238N-H82</strain>
    </source>
</reference>
<feature type="compositionally biased region" description="Basic and acidic residues" evidence="2">
    <location>
        <begin position="148"/>
        <end position="159"/>
    </location>
</feature>
<dbReference type="GO" id="GO:0003676">
    <property type="term" value="F:nucleic acid binding"/>
    <property type="evidence" value="ECO:0007669"/>
    <property type="project" value="InterPro"/>
</dbReference>
<evidence type="ECO:0000313" key="5">
    <source>
        <dbReference type="RefSeq" id="XP_035688012.1"/>
    </source>
</evidence>
<name>A0A9J7LRJ3_BRAFL</name>
<dbReference type="OrthoDB" id="5968017at2759"/>
<dbReference type="AlphaFoldDB" id="A0A9J7LRJ3"/>
<evidence type="ECO:0000256" key="2">
    <source>
        <dbReference type="SAM" id="MobiDB-lite"/>
    </source>
</evidence>